<keyword evidence="5 11" id="KW-0472">Membrane</keyword>
<name>A0A5D3WPZ3_9BACT</name>
<comment type="catalytic activity">
    <reaction evidence="11">
        <text>a 1,2-diacyl-sn-glycero-3-phospho-L-serine + H(+) = a 1,2-diacyl-sn-glycero-3-phosphoethanolamine + CO2</text>
        <dbReference type="Rhea" id="RHEA:20828"/>
        <dbReference type="ChEBI" id="CHEBI:15378"/>
        <dbReference type="ChEBI" id="CHEBI:16526"/>
        <dbReference type="ChEBI" id="CHEBI:57262"/>
        <dbReference type="ChEBI" id="CHEBI:64612"/>
        <dbReference type="EC" id="4.1.1.65"/>
    </reaction>
</comment>
<dbReference type="EMBL" id="VNIB01000002">
    <property type="protein sequence ID" value="TYO99540.1"/>
    <property type="molecule type" value="Genomic_DNA"/>
</dbReference>
<dbReference type="PANTHER" id="PTHR35809">
    <property type="entry name" value="ARCHAETIDYLSERINE DECARBOXYLASE PROENZYME-RELATED"/>
    <property type="match status" value="1"/>
</dbReference>
<dbReference type="Proteomes" id="UP000324159">
    <property type="component" value="Unassembled WGS sequence"/>
</dbReference>
<dbReference type="NCBIfam" id="NF003685">
    <property type="entry name" value="PRK05305.2-5"/>
    <property type="match status" value="1"/>
</dbReference>
<evidence type="ECO:0000256" key="10">
    <source>
        <dbReference type="ARBA" id="ARBA00023317"/>
    </source>
</evidence>
<dbReference type="OrthoDB" id="9790893at2"/>
<feature type="chain" id="PRO_5023365921" description="Phosphatidylserine decarboxylase alpha chain" evidence="11">
    <location>
        <begin position="183"/>
        <end position="214"/>
    </location>
</feature>
<evidence type="ECO:0000256" key="4">
    <source>
        <dbReference type="ARBA" id="ARBA00023098"/>
    </source>
</evidence>
<keyword evidence="12" id="KW-1133">Transmembrane helix</keyword>
<evidence type="ECO:0000256" key="1">
    <source>
        <dbReference type="ARBA" id="ARBA00022475"/>
    </source>
</evidence>
<keyword evidence="4 11" id="KW-0443">Lipid metabolism</keyword>
<evidence type="ECO:0000256" key="11">
    <source>
        <dbReference type="HAMAP-Rule" id="MF_00664"/>
    </source>
</evidence>
<protein>
    <recommendedName>
        <fullName evidence="11">Phosphatidylserine decarboxylase proenzyme</fullName>
        <ecNumber evidence="11">4.1.1.65</ecNumber>
    </recommendedName>
    <component>
        <recommendedName>
            <fullName evidence="11">Phosphatidylserine decarboxylase alpha chain</fullName>
        </recommendedName>
    </component>
    <component>
        <recommendedName>
            <fullName evidence="11">Phosphatidylserine decarboxylase beta chain</fullName>
        </recommendedName>
    </component>
</protein>
<dbReference type="UniPathway" id="UPA00558">
    <property type="reaction ID" value="UER00616"/>
</dbReference>
<keyword evidence="14" id="KW-1185">Reference proteome</keyword>
<keyword evidence="10 11" id="KW-0670">Pyruvate</keyword>
<comment type="subcellular location">
    <subcellularLocation>
        <location evidence="11">Cell membrane</location>
        <topology evidence="11">Peripheral membrane protein</topology>
    </subcellularLocation>
</comment>
<evidence type="ECO:0000256" key="5">
    <source>
        <dbReference type="ARBA" id="ARBA00023136"/>
    </source>
</evidence>
<feature type="chain" id="PRO_5023365920" description="Phosphatidylserine decarboxylase beta chain" evidence="11">
    <location>
        <begin position="1"/>
        <end position="182"/>
    </location>
</feature>
<feature type="transmembrane region" description="Helical" evidence="12">
    <location>
        <begin position="20"/>
        <end position="49"/>
    </location>
</feature>
<keyword evidence="7 11" id="KW-0594">Phospholipid biosynthesis</keyword>
<dbReference type="InterPro" id="IPR033175">
    <property type="entry name" value="PSD-A"/>
</dbReference>
<dbReference type="NCBIfam" id="NF003678">
    <property type="entry name" value="PRK05305.1-2"/>
    <property type="match status" value="1"/>
</dbReference>
<keyword evidence="9 11" id="KW-1208">Phospholipid metabolism</keyword>
<dbReference type="EC" id="4.1.1.65" evidence="11"/>
<keyword evidence="2 11" id="KW-0444">Lipid biosynthesis</keyword>
<keyword evidence="8 11" id="KW-0456">Lyase</keyword>
<sequence>MLDRNQPIADEGYPFIVVPAFLTLICALLGWNLPTLLLLGLTLFIIYFFRNPERVVPGQPGVVVAPADGRIVYLGKVDSAPMLEGEALKISIFMSVFNVHVNRFPCTGRVVDSYYRKGRFFNAALDKASEKNEQAGLLIEADDGTRVACVQIAGLIARRIVCYPEVGDALEVGERYGLIRFGSRVDIYLPAEFEPKVTLGQTTVGGETVLGNLQ</sequence>
<evidence type="ECO:0000256" key="7">
    <source>
        <dbReference type="ARBA" id="ARBA00023209"/>
    </source>
</evidence>
<dbReference type="InterPro" id="IPR003817">
    <property type="entry name" value="PS_Dcarbxylase"/>
</dbReference>
<dbReference type="Pfam" id="PF02666">
    <property type="entry name" value="PS_Dcarbxylase"/>
    <property type="match status" value="1"/>
</dbReference>
<evidence type="ECO:0000256" key="9">
    <source>
        <dbReference type="ARBA" id="ARBA00023264"/>
    </source>
</evidence>
<keyword evidence="1 11" id="KW-1003">Cell membrane</keyword>
<dbReference type="AlphaFoldDB" id="A0A5D3WPZ3"/>
<evidence type="ECO:0000256" key="12">
    <source>
        <dbReference type="SAM" id="Phobius"/>
    </source>
</evidence>
<gene>
    <name evidence="11" type="primary">psd</name>
    <name evidence="13" type="ORF">EDC39_10262</name>
</gene>
<feature type="site" description="Cleavage (non-hydrolytic); by autocatalysis" evidence="11">
    <location>
        <begin position="182"/>
        <end position="183"/>
    </location>
</feature>
<evidence type="ECO:0000256" key="3">
    <source>
        <dbReference type="ARBA" id="ARBA00022793"/>
    </source>
</evidence>
<dbReference type="NCBIfam" id="NF003679">
    <property type="entry name" value="PRK05305.1-3"/>
    <property type="match status" value="1"/>
</dbReference>
<keyword evidence="3 11" id="KW-0210">Decarboxylase</keyword>
<evidence type="ECO:0000313" key="13">
    <source>
        <dbReference type="EMBL" id="TYO99540.1"/>
    </source>
</evidence>
<dbReference type="GO" id="GO:0004609">
    <property type="term" value="F:phosphatidylserine decarboxylase activity"/>
    <property type="evidence" value="ECO:0007669"/>
    <property type="project" value="UniProtKB-UniRule"/>
</dbReference>
<organism evidence="13 14">
    <name type="scientific">Geothermobacter ehrlichii</name>
    <dbReference type="NCBI Taxonomy" id="213224"/>
    <lineage>
        <taxon>Bacteria</taxon>
        <taxon>Pseudomonadati</taxon>
        <taxon>Thermodesulfobacteriota</taxon>
        <taxon>Desulfuromonadia</taxon>
        <taxon>Desulfuromonadales</taxon>
        <taxon>Geothermobacteraceae</taxon>
        <taxon>Geothermobacter</taxon>
    </lineage>
</organism>
<comment type="function">
    <text evidence="11">Catalyzes the formation of phosphatidylethanolamine (PtdEtn) from phosphatidylserine (PtdSer).</text>
</comment>
<keyword evidence="6 11" id="KW-0865">Zymogen</keyword>
<dbReference type="HAMAP" id="MF_00664">
    <property type="entry name" value="PS_decarb_PSD_A"/>
    <property type="match status" value="1"/>
</dbReference>
<dbReference type="RefSeq" id="WP_148894737.1">
    <property type="nucleotide sequence ID" value="NZ_VNIB01000002.1"/>
</dbReference>
<proteinExistence type="inferred from homology"/>
<dbReference type="PANTHER" id="PTHR35809:SF1">
    <property type="entry name" value="ARCHAETIDYLSERINE DECARBOXYLASE PROENZYME-RELATED"/>
    <property type="match status" value="1"/>
</dbReference>
<reference evidence="13 14" key="1">
    <citation type="submission" date="2019-07" db="EMBL/GenBank/DDBJ databases">
        <title>Genomic Encyclopedia of Type Strains, Phase IV (KMG-IV): sequencing the most valuable type-strain genomes for metagenomic binning, comparative biology and taxonomic classification.</title>
        <authorList>
            <person name="Goeker M."/>
        </authorList>
    </citation>
    <scope>NUCLEOTIDE SEQUENCE [LARGE SCALE GENOMIC DNA]</scope>
    <source>
        <strain evidence="13 14">SS015</strain>
    </source>
</reference>
<evidence type="ECO:0000313" key="14">
    <source>
        <dbReference type="Proteomes" id="UP000324159"/>
    </source>
</evidence>
<accession>A0A5D3WPZ3</accession>
<comment type="caution">
    <text evidence="13">The sequence shown here is derived from an EMBL/GenBank/DDBJ whole genome shotgun (WGS) entry which is preliminary data.</text>
</comment>
<dbReference type="GO" id="GO:0006646">
    <property type="term" value="P:phosphatidylethanolamine biosynthetic process"/>
    <property type="evidence" value="ECO:0007669"/>
    <property type="project" value="UniProtKB-UniRule"/>
</dbReference>
<comment type="pathway">
    <text evidence="11">Phospholipid metabolism; phosphatidylethanolamine biosynthesis; phosphatidylethanolamine from CDP-diacylglycerol: step 2/2.</text>
</comment>
<keyword evidence="12" id="KW-0812">Transmembrane</keyword>
<comment type="cofactor">
    <cofactor evidence="11">
        <name>pyruvate</name>
        <dbReference type="ChEBI" id="CHEBI:15361"/>
    </cofactor>
    <text evidence="11">Binds 1 pyruvoyl group covalently per subunit.</text>
</comment>
<comment type="subunit">
    <text evidence="11">Heterodimer of a large membrane-associated beta subunit and a small pyruvoyl-containing alpha subunit.</text>
</comment>
<evidence type="ECO:0000256" key="8">
    <source>
        <dbReference type="ARBA" id="ARBA00023239"/>
    </source>
</evidence>
<feature type="active site" description="Schiff-base intermediate with substrate; via pyruvic acid" evidence="11">
    <location>
        <position position="183"/>
    </location>
</feature>
<evidence type="ECO:0000256" key="2">
    <source>
        <dbReference type="ARBA" id="ARBA00022516"/>
    </source>
</evidence>
<dbReference type="GO" id="GO:0005886">
    <property type="term" value="C:plasma membrane"/>
    <property type="evidence" value="ECO:0007669"/>
    <property type="project" value="UniProtKB-SubCell"/>
</dbReference>
<comment type="PTM">
    <text evidence="11">Is synthesized initially as an inactive proenzyme. Formation of the active enzyme involves a self-maturation process in which the active site pyruvoyl group is generated from an internal serine residue via an autocatalytic post-translational modification. Two non-identical subunits are generated from the proenzyme in this reaction, and the pyruvate is formed at the N-terminus of the alpha chain, which is derived from the carboxyl end of the proenzyme. The post-translation cleavage follows an unusual pathway, termed non-hydrolytic serinolysis, in which the side chain hydroxyl group of the serine supplies its oxygen atom to form the C-terminus of the beta chain, while the remainder of the serine residue undergoes an oxidative deamination to produce ammonia and the pyruvoyl prosthetic group on the alpha chain.</text>
</comment>
<feature type="modified residue" description="Pyruvic acid (Ser); by autocatalysis" evidence="11">
    <location>
        <position position="183"/>
    </location>
</feature>
<comment type="similarity">
    <text evidence="11">Belongs to the phosphatidylserine decarboxylase family. PSD-A subfamily.</text>
</comment>
<evidence type="ECO:0000256" key="6">
    <source>
        <dbReference type="ARBA" id="ARBA00023145"/>
    </source>
</evidence>